<keyword evidence="13" id="KW-1015">Disulfide bond</keyword>
<dbReference type="InterPro" id="IPR000719">
    <property type="entry name" value="Prot_kinase_dom"/>
</dbReference>
<dbReference type="EC" id="2.7.11.1" evidence="2"/>
<dbReference type="InterPro" id="IPR045874">
    <property type="entry name" value="LRK10/LRL21-25-like"/>
</dbReference>
<evidence type="ECO:0000256" key="18">
    <source>
        <dbReference type="PROSITE-ProRule" id="PRU10141"/>
    </source>
</evidence>
<keyword evidence="23" id="KW-1185">Reference proteome</keyword>
<reference evidence="22" key="2">
    <citation type="submission" date="2022-03" db="EMBL/GenBank/DDBJ databases">
        <title>Draft title - Genomic analysis of global carrot germplasm unveils the trajectory of domestication and the origin of high carotenoid orange carrot.</title>
        <authorList>
            <person name="Iorizzo M."/>
            <person name="Ellison S."/>
            <person name="Senalik D."/>
            <person name="Macko-Podgorni A."/>
            <person name="Grzebelus D."/>
            <person name="Bostan H."/>
            <person name="Rolling W."/>
            <person name="Curaba J."/>
            <person name="Simon P."/>
        </authorList>
    </citation>
    <scope>NUCLEOTIDE SEQUENCE</scope>
    <source>
        <tissue evidence="22">Leaf</tissue>
    </source>
</reference>
<evidence type="ECO:0000256" key="9">
    <source>
        <dbReference type="ARBA" id="ARBA00022777"/>
    </source>
</evidence>
<dbReference type="Pfam" id="PF14380">
    <property type="entry name" value="WAK_assoc"/>
    <property type="match status" value="1"/>
</dbReference>
<dbReference type="SUPFAM" id="SSF56112">
    <property type="entry name" value="Protein kinase-like (PK-like)"/>
    <property type="match status" value="1"/>
</dbReference>
<reference evidence="22" key="1">
    <citation type="journal article" date="2016" name="Nat. Genet.">
        <title>A high-quality carrot genome assembly provides new insights into carotenoid accumulation and asterid genome evolution.</title>
        <authorList>
            <person name="Iorizzo M."/>
            <person name="Ellison S."/>
            <person name="Senalik D."/>
            <person name="Zeng P."/>
            <person name="Satapoomin P."/>
            <person name="Huang J."/>
            <person name="Bowman M."/>
            <person name="Iovene M."/>
            <person name="Sanseverino W."/>
            <person name="Cavagnaro P."/>
            <person name="Yildiz M."/>
            <person name="Macko-Podgorni A."/>
            <person name="Moranska E."/>
            <person name="Grzebelus E."/>
            <person name="Grzebelus D."/>
            <person name="Ashrafi H."/>
            <person name="Zheng Z."/>
            <person name="Cheng S."/>
            <person name="Spooner D."/>
            <person name="Van Deynze A."/>
            <person name="Simon P."/>
        </authorList>
    </citation>
    <scope>NUCLEOTIDE SEQUENCE</scope>
    <source>
        <tissue evidence="22">Leaf</tissue>
    </source>
</reference>
<keyword evidence="15" id="KW-0325">Glycoprotein</keyword>
<dbReference type="GO" id="GO:0030247">
    <property type="term" value="F:polysaccharide binding"/>
    <property type="evidence" value="ECO:0007669"/>
    <property type="project" value="InterPro"/>
</dbReference>
<evidence type="ECO:0000313" key="22">
    <source>
        <dbReference type="EMBL" id="WOG96327.1"/>
    </source>
</evidence>
<feature type="compositionally biased region" description="Polar residues" evidence="19">
    <location>
        <begin position="657"/>
        <end position="680"/>
    </location>
</feature>
<protein>
    <recommendedName>
        <fullName evidence="2">non-specific serine/threonine protein kinase</fullName>
        <ecNumber evidence="2">2.7.11.1</ecNumber>
    </recommendedName>
</protein>
<gene>
    <name evidence="22" type="ORF">DCAR_0415662</name>
</gene>
<keyword evidence="9" id="KW-0418">Kinase</keyword>
<dbReference type="EMBL" id="CP093346">
    <property type="protein sequence ID" value="WOG96327.1"/>
    <property type="molecule type" value="Genomic_DNA"/>
</dbReference>
<keyword evidence="10 18" id="KW-0067">ATP-binding</keyword>
<evidence type="ECO:0000256" key="7">
    <source>
        <dbReference type="ARBA" id="ARBA00022729"/>
    </source>
</evidence>
<keyword evidence="4" id="KW-0245">EGF-like domain</keyword>
<dbReference type="InterPro" id="IPR008271">
    <property type="entry name" value="Ser/Thr_kinase_AS"/>
</dbReference>
<dbReference type="InterPro" id="IPR011009">
    <property type="entry name" value="Kinase-like_dom_sf"/>
</dbReference>
<dbReference type="FunFam" id="1.10.510.10:FF:000590">
    <property type="entry name" value="PR5-like receptor kinase"/>
    <property type="match status" value="1"/>
</dbReference>
<dbReference type="GO" id="GO:0004674">
    <property type="term" value="F:protein serine/threonine kinase activity"/>
    <property type="evidence" value="ECO:0007669"/>
    <property type="project" value="UniProtKB-KW"/>
</dbReference>
<evidence type="ECO:0000256" key="3">
    <source>
        <dbReference type="ARBA" id="ARBA00022527"/>
    </source>
</evidence>
<keyword evidence="7" id="KW-0732">Signal</keyword>
<dbReference type="GO" id="GO:0016020">
    <property type="term" value="C:membrane"/>
    <property type="evidence" value="ECO:0007669"/>
    <property type="project" value="UniProtKB-SubCell"/>
</dbReference>
<proteinExistence type="predicted"/>
<comment type="catalytic activity">
    <reaction evidence="16">
        <text>L-threonyl-[protein] + ATP = O-phospho-L-threonyl-[protein] + ADP + H(+)</text>
        <dbReference type="Rhea" id="RHEA:46608"/>
        <dbReference type="Rhea" id="RHEA-COMP:11060"/>
        <dbReference type="Rhea" id="RHEA-COMP:11605"/>
        <dbReference type="ChEBI" id="CHEBI:15378"/>
        <dbReference type="ChEBI" id="CHEBI:30013"/>
        <dbReference type="ChEBI" id="CHEBI:30616"/>
        <dbReference type="ChEBI" id="CHEBI:61977"/>
        <dbReference type="ChEBI" id="CHEBI:456216"/>
        <dbReference type="EC" id="2.7.11.1"/>
    </reaction>
</comment>
<evidence type="ECO:0000313" key="23">
    <source>
        <dbReference type="Proteomes" id="UP000077755"/>
    </source>
</evidence>
<dbReference type="AlphaFoldDB" id="A0AAF0WV26"/>
<comment type="subcellular location">
    <subcellularLocation>
        <location evidence="1">Membrane</location>
        <topology evidence="1">Single-pass type I membrane protein</topology>
    </subcellularLocation>
</comment>
<organism evidence="22 23">
    <name type="scientific">Daucus carota subsp. sativus</name>
    <name type="common">Carrot</name>
    <dbReference type="NCBI Taxonomy" id="79200"/>
    <lineage>
        <taxon>Eukaryota</taxon>
        <taxon>Viridiplantae</taxon>
        <taxon>Streptophyta</taxon>
        <taxon>Embryophyta</taxon>
        <taxon>Tracheophyta</taxon>
        <taxon>Spermatophyta</taxon>
        <taxon>Magnoliopsida</taxon>
        <taxon>eudicotyledons</taxon>
        <taxon>Gunneridae</taxon>
        <taxon>Pentapetalae</taxon>
        <taxon>asterids</taxon>
        <taxon>campanulids</taxon>
        <taxon>Apiales</taxon>
        <taxon>Apiaceae</taxon>
        <taxon>Apioideae</taxon>
        <taxon>Scandiceae</taxon>
        <taxon>Daucinae</taxon>
        <taxon>Daucus</taxon>
        <taxon>Daucus sect. Daucus</taxon>
    </lineage>
</organism>
<dbReference type="FunFam" id="3.30.200.20:FF:000059">
    <property type="entry name" value="S-receptor-like serine/threonine-protein kinase"/>
    <property type="match status" value="1"/>
</dbReference>
<evidence type="ECO:0000256" key="6">
    <source>
        <dbReference type="ARBA" id="ARBA00022692"/>
    </source>
</evidence>
<evidence type="ECO:0000256" key="16">
    <source>
        <dbReference type="ARBA" id="ARBA00047899"/>
    </source>
</evidence>
<feature type="transmembrane region" description="Helical" evidence="20">
    <location>
        <begin position="289"/>
        <end position="315"/>
    </location>
</feature>
<evidence type="ECO:0000256" key="5">
    <source>
        <dbReference type="ARBA" id="ARBA00022679"/>
    </source>
</evidence>
<feature type="domain" description="Protein kinase" evidence="21">
    <location>
        <begin position="362"/>
        <end position="652"/>
    </location>
</feature>
<sequence>MYAQLLKPHKYYSNPISFIISFHVLLINFPTCLAQFGHYNYYSDCSNTTTIRCGDRTFNNPLYPFWGKSFRPAYCGLDGFELHCENNDLVVDIGSLSKFHVVEFNSAKGVLTLNRSDDPLGSICASGEVTSTVLNATLYDYTEYTEDLNLFYNCDAEIESVWLDYTFTCKGDSKKRVYFFLGNSFELVDQDKIESCSNTTIQVDKRVFDNLKNNRIEPETLFNRSFEVHYNRMNERACLDCKQTEGLCWRGTNTTDNTCLYSNGTALPPYAYRRPGFSSRSSVSSAIRIPFSILFSVGVLGGTILLLSVLVIFCCRKKTNYGSFLFSKNVSSFPKDVDAFIKQYGSSIPRRFRYSTIKKVTNSFKDELGKGGYGTVYRGRLSDGRVVAVKVLNATKGNGEEFINEVASIGRTSHVNVVTLLGFCYEGKRRALIYEFMPNGSLEKFIYGTNPLLDGQHLGWEKLLRIAIGIARGLEYLHRGCNTRILHFDIKPHNILLDKDFCPKISDFGLAKLYTTNESAVSSLLQARGTIGYIAPEVISRNFGQVSHKSDVYSYGMMILEMVGGRKNVNASADHTSQIYYPRWLYKRLQFDDVLNMANEISAEENELVRKMVMVGLWCIQIYPSQRPSISKVIEMLEGQTAALEIPPRPYLCSVPGSPSNSPEKPVFCSSSGTEPTLSA</sequence>
<comment type="catalytic activity">
    <reaction evidence="17">
        <text>L-seryl-[protein] + ATP = O-phospho-L-seryl-[protein] + ADP + H(+)</text>
        <dbReference type="Rhea" id="RHEA:17989"/>
        <dbReference type="Rhea" id="RHEA-COMP:9863"/>
        <dbReference type="Rhea" id="RHEA-COMP:11604"/>
        <dbReference type="ChEBI" id="CHEBI:15378"/>
        <dbReference type="ChEBI" id="CHEBI:29999"/>
        <dbReference type="ChEBI" id="CHEBI:30616"/>
        <dbReference type="ChEBI" id="CHEBI:83421"/>
        <dbReference type="ChEBI" id="CHEBI:456216"/>
        <dbReference type="EC" id="2.7.11.1"/>
    </reaction>
</comment>
<dbReference type="Pfam" id="PF00069">
    <property type="entry name" value="Pkinase"/>
    <property type="match status" value="1"/>
</dbReference>
<keyword evidence="11 20" id="KW-1133">Transmembrane helix</keyword>
<evidence type="ECO:0000256" key="2">
    <source>
        <dbReference type="ARBA" id="ARBA00012513"/>
    </source>
</evidence>
<evidence type="ECO:0000256" key="8">
    <source>
        <dbReference type="ARBA" id="ARBA00022741"/>
    </source>
</evidence>
<dbReference type="Pfam" id="PF13947">
    <property type="entry name" value="GUB_WAK_bind"/>
    <property type="match status" value="1"/>
</dbReference>
<dbReference type="InterPro" id="IPR025287">
    <property type="entry name" value="WAK_GUB"/>
</dbReference>
<dbReference type="PROSITE" id="PS50011">
    <property type="entry name" value="PROTEIN_KINASE_DOM"/>
    <property type="match status" value="1"/>
</dbReference>
<evidence type="ECO:0000256" key="15">
    <source>
        <dbReference type="ARBA" id="ARBA00023180"/>
    </source>
</evidence>
<keyword evidence="3" id="KW-0723">Serine/threonine-protein kinase</keyword>
<evidence type="ECO:0000256" key="14">
    <source>
        <dbReference type="ARBA" id="ARBA00023170"/>
    </source>
</evidence>
<evidence type="ECO:0000256" key="13">
    <source>
        <dbReference type="ARBA" id="ARBA00023157"/>
    </source>
</evidence>
<dbReference type="Gene3D" id="1.10.510.10">
    <property type="entry name" value="Transferase(Phosphotransferase) domain 1"/>
    <property type="match status" value="1"/>
</dbReference>
<keyword evidence="5" id="KW-0808">Transferase</keyword>
<feature type="region of interest" description="Disordered" evidence="19">
    <location>
        <begin position="655"/>
        <end position="680"/>
    </location>
</feature>
<evidence type="ECO:0000259" key="21">
    <source>
        <dbReference type="PROSITE" id="PS50011"/>
    </source>
</evidence>
<dbReference type="CDD" id="cd14066">
    <property type="entry name" value="STKc_IRAK"/>
    <property type="match status" value="1"/>
</dbReference>
<evidence type="ECO:0000256" key="20">
    <source>
        <dbReference type="SAM" id="Phobius"/>
    </source>
</evidence>
<evidence type="ECO:0000256" key="10">
    <source>
        <dbReference type="ARBA" id="ARBA00022840"/>
    </source>
</evidence>
<feature type="binding site" evidence="18">
    <location>
        <position position="390"/>
    </location>
    <ligand>
        <name>ATP</name>
        <dbReference type="ChEBI" id="CHEBI:30616"/>
    </ligand>
</feature>
<dbReference type="Proteomes" id="UP000077755">
    <property type="component" value="Chromosome 4"/>
</dbReference>
<evidence type="ECO:0000256" key="19">
    <source>
        <dbReference type="SAM" id="MobiDB-lite"/>
    </source>
</evidence>
<dbReference type="InterPro" id="IPR017441">
    <property type="entry name" value="Protein_kinase_ATP_BS"/>
</dbReference>
<dbReference type="GO" id="GO:0005524">
    <property type="term" value="F:ATP binding"/>
    <property type="evidence" value="ECO:0007669"/>
    <property type="project" value="UniProtKB-UniRule"/>
</dbReference>
<dbReference type="InterPro" id="IPR032872">
    <property type="entry name" value="WAK_assoc_C"/>
</dbReference>
<keyword evidence="14" id="KW-0675">Receptor</keyword>
<evidence type="ECO:0000256" key="17">
    <source>
        <dbReference type="ARBA" id="ARBA00048679"/>
    </source>
</evidence>
<accession>A0AAF0WV26</accession>
<dbReference type="SMART" id="SM00220">
    <property type="entry name" value="S_TKc"/>
    <property type="match status" value="1"/>
</dbReference>
<dbReference type="PANTHER" id="PTHR27009">
    <property type="entry name" value="RUST RESISTANCE KINASE LR10-RELATED"/>
    <property type="match status" value="1"/>
</dbReference>
<evidence type="ECO:0000256" key="12">
    <source>
        <dbReference type="ARBA" id="ARBA00023136"/>
    </source>
</evidence>
<keyword evidence="6 20" id="KW-0812">Transmembrane</keyword>
<keyword evidence="8 18" id="KW-0547">Nucleotide-binding</keyword>
<evidence type="ECO:0000256" key="11">
    <source>
        <dbReference type="ARBA" id="ARBA00022989"/>
    </source>
</evidence>
<name>A0AAF0WV26_DAUCS</name>
<keyword evidence="12 20" id="KW-0472">Membrane</keyword>
<dbReference type="PROSITE" id="PS00108">
    <property type="entry name" value="PROTEIN_KINASE_ST"/>
    <property type="match status" value="1"/>
</dbReference>
<dbReference type="PROSITE" id="PS00107">
    <property type="entry name" value="PROTEIN_KINASE_ATP"/>
    <property type="match status" value="1"/>
</dbReference>
<evidence type="ECO:0000256" key="4">
    <source>
        <dbReference type="ARBA" id="ARBA00022536"/>
    </source>
</evidence>
<dbReference type="Gene3D" id="3.30.200.20">
    <property type="entry name" value="Phosphorylase Kinase, domain 1"/>
    <property type="match status" value="1"/>
</dbReference>
<evidence type="ECO:0000256" key="1">
    <source>
        <dbReference type="ARBA" id="ARBA00004479"/>
    </source>
</evidence>